<reference evidence="1 2" key="1">
    <citation type="submission" date="2019-07" db="EMBL/GenBank/DDBJ databases">
        <title>Lentzea xizangensis sp. nov., isolated from Qinghai-Tibetan Plateau Soils.</title>
        <authorList>
            <person name="Huang J."/>
        </authorList>
    </citation>
    <scope>NUCLEOTIDE SEQUENCE [LARGE SCALE GENOMIC DNA]</scope>
    <source>
        <strain evidence="1 2">FXJ1.1311</strain>
    </source>
</reference>
<dbReference type="SUPFAM" id="SSF103088">
    <property type="entry name" value="OmpA-like"/>
    <property type="match status" value="1"/>
</dbReference>
<organism evidence="1 2">
    <name type="scientific">Lentzea tibetensis</name>
    <dbReference type="NCBI Taxonomy" id="2591470"/>
    <lineage>
        <taxon>Bacteria</taxon>
        <taxon>Bacillati</taxon>
        <taxon>Actinomycetota</taxon>
        <taxon>Actinomycetes</taxon>
        <taxon>Pseudonocardiales</taxon>
        <taxon>Pseudonocardiaceae</taxon>
        <taxon>Lentzea</taxon>
    </lineage>
</organism>
<dbReference type="EMBL" id="VOBR01000003">
    <property type="protein sequence ID" value="TWP53543.1"/>
    <property type="molecule type" value="Genomic_DNA"/>
</dbReference>
<comment type="caution">
    <text evidence="1">The sequence shown here is derived from an EMBL/GenBank/DDBJ whole genome shotgun (WGS) entry which is preliminary data.</text>
</comment>
<protein>
    <recommendedName>
        <fullName evidence="3">OmpA-like domain-containing protein</fullName>
    </recommendedName>
</protein>
<sequence>MKRSWIPLAAGFVMVPAVLTTFGFTVYGEELAEGLPSSAAVQTITKPVMDVPGEPVNWAALEEKAPPPKPPTPEMVQRNVSGVFAEHAVKGITFAPGTSDFVGRGADVQRAVGGALRPLRTAAVTLVAHAWNGETASHRCDVLAMQRAGLVKEYLLSQGVPAGAISTRVIVDPVWGPPSDGGPQVDVVVR</sequence>
<name>A0A563F0W9_9PSEU</name>
<evidence type="ECO:0008006" key="3">
    <source>
        <dbReference type="Google" id="ProtNLM"/>
    </source>
</evidence>
<accession>A0A563F0W9</accession>
<dbReference type="RefSeq" id="WP_146349954.1">
    <property type="nucleotide sequence ID" value="NZ_VOBR01000003.1"/>
</dbReference>
<dbReference type="AlphaFoldDB" id="A0A563F0W9"/>
<evidence type="ECO:0000313" key="2">
    <source>
        <dbReference type="Proteomes" id="UP000316639"/>
    </source>
</evidence>
<gene>
    <name evidence="1" type="ORF">FKR81_06220</name>
</gene>
<proteinExistence type="predicted"/>
<keyword evidence="2" id="KW-1185">Reference proteome</keyword>
<dbReference type="InterPro" id="IPR036737">
    <property type="entry name" value="OmpA-like_sf"/>
</dbReference>
<dbReference type="Proteomes" id="UP000316639">
    <property type="component" value="Unassembled WGS sequence"/>
</dbReference>
<evidence type="ECO:0000313" key="1">
    <source>
        <dbReference type="EMBL" id="TWP53543.1"/>
    </source>
</evidence>
<dbReference type="OrthoDB" id="3701135at2"/>
<dbReference type="Gene3D" id="3.30.1330.60">
    <property type="entry name" value="OmpA-like domain"/>
    <property type="match status" value="1"/>
</dbReference>